<evidence type="ECO:0000313" key="1">
    <source>
        <dbReference type="EMBL" id="KXA41478.1"/>
    </source>
</evidence>
<evidence type="ECO:0000313" key="2">
    <source>
        <dbReference type="Proteomes" id="UP000070533"/>
    </source>
</evidence>
<comment type="caution">
    <text evidence="1">The sequence shown here is derived from an EMBL/GenBank/DDBJ whole genome shotgun (WGS) entry which is preliminary data.</text>
</comment>
<keyword evidence="2" id="KW-1185">Reference proteome</keyword>
<gene>
    <name evidence="1" type="ORF">HMPREF3226_00814</name>
</gene>
<dbReference type="EMBL" id="LRQG01000051">
    <property type="protein sequence ID" value="KXA41478.1"/>
    <property type="molecule type" value="Genomic_DNA"/>
</dbReference>
<reference evidence="2" key="1">
    <citation type="submission" date="2016-01" db="EMBL/GenBank/DDBJ databases">
        <authorList>
            <person name="Mitreva M."/>
            <person name="Pepin K.H."/>
            <person name="Mihindukulasuriya K.A."/>
            <person name="Fulton R."/>
            <person name="Fronick C."/>
            <person name="O'Laughlin M."/>
            <person name="Miner T."/>
            <person name="Herter B."/>
            <person name="Rosa B.A."/>
            <person name="Cordes M."/>
            <person name="Tomlinson C."/>
            <person name="Wollam A."/>
            <person name="Palsikar V.B."/>
            <person name="Mardis E.R."/>
            <person name="Wilson R.K."/>
        </authorList>
    </citation>
    <scope>NUCLEOTIDE SEQUENCE [LARGE SCALE GENOMIC DNA]</scope>
    <source>
        <strain evidence="2">MJR7716</strain>
    </source>
</reference>
<dbReference type="Proteomes" id="UP000070533">
    <property type="component" value="Unassembled WGS sequence"/>
</dbReference>
<sequence>MSQMTRFKQANHRFSLYESSADIDCLHCFLFCFITQSISVLYNSDNKRSPFTRR</sequence>
<dbReference type="PATRIC" id="fig|28128.5.peg.822"/>
<dbReference type="STRING" id="28128.HMPREF3226_00814"/>
<accession>A0A133QF59</accession>
<organism evidence="1 2">
    <name type="scientific">Prevotella corporis</name>
    <dbReference type="NCBI Taxonomy" id="28128"/>
    <lineage>
        <taxon>Bacteria</taxon>
        <taxon>Pseudomonadati</taxon>
        <taxon>Bacteroidota</taxon>
        <taxon>Bacteroidia</taxon>
        <taxon>Bacteroidales</taxon>
        <taxon>Prevotellaceae</taxon>
        <taxon>Prevotella</taxon>
    </lineage>
</organism>
<dbReference type="AlphaFoldDB" id="A0A133QF59"/>
<name>A0A133QF59_9BACT</name>
<protein>
    <submittedName>
        <fullName evidence="1">Uncharacterized protein</fullName>
    </submittedName>
</protein>
<proteinExistence type="predicted"/>